<gene>
    <name evidence="2" type="ORF">SAMN05216200_11432</name>
</gene>
<dbReference type="AlphaFoldDB" id="A0A1M7U227"/>
<protein>
    <submittedName>
        <fullName evidence="2">Uncharacterized protein</fullName>
    </submittedName>
</protein>
<sequence length="229" mass="24288">MTRQDPRRHRRRPRRARAAVTIPPVPWAQDMGADGPAQPRRVRASVDDPARDPRTGARVGGKSQVMRRAGARVLRSLPEPRREAARLYAETFEGVEAGGAATPAGDAPAHGAGGGPQIGAPCRQFRALRQVERLRRLEAAIGPGAISLRRAGGRPPAVVSHLGLVRALIVREESIPALLGRLDASAGRRRETIIRDVLSDALGRVARSEGLEGRGSAEAPKMVAPPGGG</sequence>
<dbReference type="EMBL" id="FRDL01000014">
    <property type="protein sequence ID" value="SHN76998.1"/>
    <property type="molecule type" value="Genomic_DNA"/>
</dbReference>
<dbReference type="RefSeq" id="WP_072748442.1">
    <property type="nucleotide sequence ID" value="NZ_FOHL01000001.1"/>
</dbReference>
<name>A0A1M7U227_9RHOB</name>
<dbReference type="Proteomes" id="UP000184066">
    <property type="component" value="Unassembled WGS sequence"/>
</dbReference>
<evidence type="ECO:0000313" key="2">
    <source>
        <dbReference type="EMBL" id="SHN76998.1"/>
    </source>
</evidence>
<feature type="region of interest" description="Disordered" evidence="1">
    <location>
        <begin position="209"/>
        <end position="229"/>
    </location>
</feature>
<feature type="region of interest" description="Disordered" evidence="1">
    <location>
        <begin position="1"/>
        <end position="67"/>
    </location>
</feature>
<reference evidence="2 3" key="1">
    <citation type="submission" date="2016-12" db="EMBL/GenBank/DDBJ databases">
        <authorList>
            <person name="Song W.-J."/>
            <person name="Kurnit D.M."/>
        </authorList>
    </citation>
    <scope>NUCLEOTIDE SEQUENCE [LARGE SCALE GENOMIC DNA]</scope>
    <source>
        <strain evidence="2 3">CGMCC 1.10808</strain>
    </source>
</reference>
<feature type="compositionally biased region" description="Basic residues" evidence="1">
    <location>
        <begin position="1"/>
        <end position="17"/>
    </location>
</feature>
<keyword evidence="3" id="KW-1185">Reference proteome</keyword>
<proteinExistence type="predicted"/>
<evidence type="ECO:0000313" key="3">
    <source>
        <dbReference type="Proteomes" id="UP000184066"/>
    </source>
</evidence>
<evidence type="ECO:0000256" key="1">
    <source>
        <dbReference type="SAM" id="MobiDB-lite"/>
    </source>
</evidence>
<feature type="compositionally biased region" description="Basic and acidic residues" evidence="1">
    <location>
        <begin position="44"/>
        <end position="55"/>
    </location>
</feature>
<accession>A0A1M7U227</accession>
<organism evidence="2 3">
    <name type="scientific">Oceanicella actignis</name>
    <dbReference type="NCBI Taxonomy" id="1189325"/>
    <lineage>
        <taxon>Bacteria</taxon>
        <taxon>Pseudomonadati</taxon>
        <taxon>Pseudomonadota</taxon>
        <taxon>Alphaproteobacteria</taxon>
        <taxon>Rhodobacterales</taxon>
        <taxon>Paracoccaceae</taxon>
        <taxon>Oceanicella</taxon>
    </lineage>
</organism>